<keyword evidence="5" id="KW-1185">Reference proteome</keyword>
<keyword evidence="1" id="KW-0343">GTPase activation</keyword>
<sequence length="882" mass="98597">VDGIYRLSGVTSNIQRLSRQEFCSEACPDLTKEVYLQDIHCVGSLCKLYFRELPNPLLTYELYSKFTEAVLVQGDHERLLHIQKVIKELPVPHFRTLEYLTKHLAYLATFSSQTNMHTRNLALVWAPNLLRSKDIETSSGNGDMAFQEVRIQQSVVEFILNHTEQIFNGDSADNQFHFYAQSVPMKLMSLEEAQARSLSPNHPVHRERQRENSLPNTSTATLYHTKDLDSKCFHLKNVFCRSGESCQGNQRNGSLSLIWEKKASLRPSRSMESLCSLPTDDDRTVNKGPSSGCSSIFTPDVKSRTLGSDSLFDLGEHEQNWEIKSIKPGGATCAWSSGINQTGAPGDSAPPRKSLPEQLKVFKGDDDGGYKPTSPKNRRMLYSGSSHNSSSRPSFPGSFFPLESSPRHQRRAVNISEPFAVSVPLRVSAVISSNSTPCGALAKDKAATLRPPKESAEQGSTFPQTEAKKQETSLEPKIPHEVPKDEALRSRIAELESIQRLSVCLEEKRNTLELPKLEEDEGCGRNSEELDLVEDWEDLNSTKQWVTSPLHSPDVEQMFNHFSNLGLQGDATSSLDVKRQNSSESVAKAEPQWIHQASGKIGSTKASPFSLNLDTSHRCIRDISNQQSRRREKTACPEAGNNGLHSDLELFLSDCQAPLRRNSAPVSVASVRTAFMIKTCQAKAVPVVPPKVQYSQIPHLTAKEPETERPKMIAEKSNSASPPSVSKLKEELENKEPKHQKHLSPEKLKSNTTSDVPVVTRRHAPSLEVFVDCPRANRTNVLQRPSFRNRQRPQSLILFSPPFPIMDYPTSNDDGKFLSSIKGLDDSTTGNVFSRETVEGVALQNKMTIPKSGQRLETSTSCFYQPQRRSMIFDSRSQRQIE</sequence>
<dbReference type="PANTHER" id="PTHR15729:SF3">
    <property type="entry name" value="RHO GTPASE-ACTIVATING PROTEIN 31"/>
    <property type="match status" value="1"/>
</dbReference>
<protein>
    <recommendedName>
        <fullName evidence="3">Rho-GAP domain-containing protein</fullName>
    </recommendedName>
</protein>
<dbReference type="SMART" id="SM00324">
    <property type="entry name" value="RhoGAP"/>
    <property type="match status" value="1"/>
</dbReference>
<evidence type="ECO:0000313" key="4">
    <source>
        <dbReference type="Ensembl" id="ENSGWIP00000018598.1"/>
    </source>
</evidence>
<feature type="region of interest" description="Disordered" evidence="2">
    <location>
        <begin position="199"/>
        <end position="218"/>
    </location>
</feature>
<dbReference type="SUPFAM" id="SSF48350">
    <property type="entry name" value="GTPase activation domain, GAP"/>
    <property type="match status" value="1"/>
</dbReference>
<reference evidence="4" key="1">
    <citation type="submission" date="2020-06" db="EMBL/GenBank/DDBJ databases">
        <authorList>
            <consortium name="Wellcome Sanger Institute Data Sharing"/>
        </authorList>
    </citation>
    <scope>NUCLEOTIDE SEQUENCE [LARGE SCALE GENOMIC DNA]</scope>
</reference>
<dbReference type="InterPro" id="IPR008936">
    <property type="entry name" value="Rho_GTPase_activation_prot"/>
</dbReference>
<evidence type="ECO:0000256" key="2">
    <source>
        <dbReference type="SAM" id="MobiDB-lite"/>
    </source>
</evidence>
<dbReference type="Proteomes" id="UP000694680">
    <property type="component" value="Chromosome 14"/>
</dbReference>
<dbReference type="Ensembl" id="ENSGWIT00000020485.1">
    <property type="protein sequence ID" value="ENSGWIP00000018598.1"/>
    <property type="gene ID" value="ENSGWIG00000010255.1"/>
</dbReference>
<organism evidence="4 5">
    <name type="scientific">Gouania willdenowi</name>
    <name type="common">Blunt-snouted clingfish</name>
    <name type="synonym">Lepadogaster willdenowi</name>
    <dbReference type="NCBI Taxonomy" id="441366"/>
    <lineage>
        <taxon>Eukaryota</taxon>
        <taxon>Metazoa</taxon>
        <taxon>Chordata</taxon>
        <taxon>Craniata</taxon>
        <taxon>Vertebrata</taxon>
        <taxon>Euteleostomi</taxon>
        <taxon>Actinopterygii</taxon>
        <taxon>Neopterygii</taxon>
        <taxon>Teleostei</taxon>
        <taxon>Neoteleostei</taxon>
        <taxon>Acanthomorphata</taxon>
        <taxon>Ovalentaria</taxon>
        <taxon>Blenniimorphae</taxon>
        <taxon>Blenniiformes</taxon>
        <taxon>Gobiesocoidei</taxon>
        <taxon>Gobiesocidae</taxon>
        <taxon>Gobiesocinae</taxon>
        <taxon>Gouania</taxon>
    </lineage>
</organism>
<gene>
    <name evidence="4" type="primary">arhgap31</name>
</gene>
<dbReference type="GO" id="GO:0030027">
    <property type="term" value="C:lamellipodium"/>
    <property type="evidence" value="ECO:0007669"/>
    <property type="project" value="TreeGrafter"/>
</dbReference>
<dbReference type="PROSITE" id="PS50238">
    <property type="entry name" value="RHOGAP"/>
    <property type="match status" value="1"/>
</dbReference>
<feature type="compositionally biased region" description="Basic and acidic residues" evidence="2">
    <location>
        <begin position="701"/>
        <end position="714"/>
    </location>
</feature>
<feature type="compositionally biased region" description="Basic and acidic residues" evidence="2">
    <location>
        <begin position="444"/>
        <end position="456"/>
    </location>
</feature>
<reference evidence="4" key="3">
    <citation type="submission" date="2025-09" db="UniProtKB">
        <authorList>
            <consortium name="Ensembl"/>
        </authorList>
    </citation>
    <scope>IDENTIFICATION</scope>
</reference>
<dbReference type="Pfam" id="PF00620">
    <property type="entry name" value="RhoGAP"/>
    <property type="match status" value="1"/>
</dbReference>
<feature type="domain" description="Rho-GAP" evidence="3">
    <location>
        <begin position="1"/>
        <end position="167"/>
    </location>
</feature>
<feature type="region of interest" description="Disordered" evidence="2">
    <location>
        <begin position="698"/>
        <end position="756"/>
    </location>
</feature>
<dbReference type="InterPro" id="IPR000198">
    <property type="entry name" value="RhoGAP_dom"/>
</dbReference>
<dbReference type="GO" id="GO:0005096">
    <property type="term" value="F:GTPase activator activity"/>
    <property type="evidence" value="ECO:0007669"/>
    <property type="project" value="UniProtKB-KW"/>
</dbReference>
<name>A0A8C5E9P8_GOUWI</name>
<evidence type="ECO:0000259" key="3">
    <source>
        <dbReference type="PROSITE" id="PS50238"/>
    </source>
</evidence>
<dbReference type="AlphaFoldDB" id="A0A8C5E9P8"/>
<evidence type="ECO:0000256" key="1">
    <source>
        <dbReference type="ARBA" id="ARBA00022468"/>
    </source>
</evidence>
<evidence type="ECO:0000313" key="5">
    <source>
        <dbReference type="Proteomes" id="UP000694680"/>
    </source>
</evidence>
<feature type="compositionally biased region" description="Basic and acidic residues" evidence="2">
    <location>
        <begin position="727"/>
        <end position="749"/>
    </location>
</feature>
<feature type="compositionally biased region" description="Basic and acidic residues" evidence="2">
    <location>
        <begin position="466"/>
        <end position="475"/>
    </location>
</feature>
<feature type="compositionally biased region" description="Low complexity" evidence="2">
    <location>
        <begin position="383"/>
        <end position="398"/>
    </location>
</feature>
<feature type="region of interest" description="Disordered" evidence="2">
    <location>
        <begin position="362"/>
        <end position="398"/>
    </location>
</feature>
<feature type="region of interest" description="Disordered" evidence="2">
    <location>
        <begin position="270"/>
        <end position="291"/>
    </location>
</feature>
<dbReference type="GO" id="GO:0007264">
    <property type="term" value="P:small GTPase-mediated signal transduction"/>
    <property type="evidence" value="ECO:0007669"/>
    <property type="project" value="TreeGrafter"/>
</dbReference>
<proteinExistence type="predicted"/>
<dbReference type="PANTHER" id="PTHR15729">
    <property type="entry name" value="CDC42 GTPASE-ACTIVATING PROTEIN"/>
    <property type="match status" value="1"/>
</dbReference>
<dbReference type="InterPro" id="IPR051576">
    <property type="entry name" value="PX-Rho_GAP"/>
</dbReference>
<reference evidence="4" key="2">
    <citation type="submission" date="2025-08" db="UniProtKB">
        <authorList>
            <consortium name="Ensembl"/>
        </authorList>
    </citation>
    <scope>IDENTIFICATION</scope>
</reference>
<feature type="region of interest" description="Disordered" evidence="2">
    <location>
        <begin position="444"/>
        <end position="475"/>
    </location>
</feature>
<accession>A0A8C5E9P8</accession>
<dbReference type="Gene3D" id="1.10.555.10">
    <property type="entry name" value="Rho GTPase activation protein"/>
    <property type="match status" value="1"/>
</dbReference>